<name>A0A0E3V9G7_9BACT</name>
<dbReference type="KEGG" id="srd:SD10_24920"/>
<accession>A0A0E3V9G7</accession>
<dbReference type="Proteomes" id="UP000033054">
    <property type="component" value="Chromosome"/>
</dbReference>
<proteinExistence type="predicted"/>
<gene>
    <name evidence="1" type="ORF">SD10_24920</name>
</gene>
<reference evidence="1 2" key="1">
    <citation type="journal article" date="2014" name="Curr. Microbiol.">
        <title>Spirosoma radiotolerans sp. nov., a gamma-radiation-resistant bacterium isolated from gamma ray-irradiated soil.</title>
        <authorList>
            <person name="Lee J.J."/>
            <person name="Srinivasan S."/>
            <person name="Lim S."/>
            <person name="Joe M."/>
            <person name="Im S."/>
            <person name="Bae S.I."/>
            <person name="Park K.R."/>
            <person name="Han J.H."/>
            <person name="Park S.H."/>
            <person name="Joo B.M."/>
            <person name="Park S.J."/>
            <person name="Kim M.K."/>
        </authorList>
    </citation>
    <scope>NUCLEOTIDE SEQUENCE [LARGE SCALE GENOMIC DNA]</scope>
    <source>
        <strain evidence="1 2">DG5A</strain>
    </source>
</reference>
<dbReference type="HOGENOM" id="CLU_2083380_0_0_10"/>
<dbReference type="AlphaFoldDB" id="A0A0E3V9G7"/>
<dbReference type="OrthoDB" id="960546at2"/>
<dbReference type="RefSeq" id="WP_046577687.1">
    <property type="nucleotide sequence ID" value="NZ_CP010429.1"/>
</dbReference>
<keyword evidence="2" id="KW-1185">Reference proteome</keyword>
<organism evidence="1 2">
    <name type="scientific">Spirosoma radiotolerans</name>
    <dbReference type="NCBI Taxonomy" id="1379870"/>
    <lineage>
        <taxon>Bacteria</taxon>
        <taxon>Pseudomonadati</taxon>
        <taxon>Bacteroidota</taxon>
        <taxon>Cytophagia</taxon>
        <taxon>Cytophagales</taxon>
        <taxon>Cytophagaceae</taxon>
        <taxon>Spirosoma</taxon>
    </lineage>
</organism>
<dbReference type="PATRIC" id="fig|1379870.5.peg.5392"/>
<evidence type="ECO:0000313" key="2">
    <source>
        <dbReference type="Proteomes" id="UP000033054"/>
    </source>
</evidence>
<evidence type="ECO:0000313" key="1">
    <source>
        <dbReference type="EMBL" id="AKD57652.1"/>
    </source>
</evidence>
<protein>
    <submittedName>
        <fullName evidence="1">Uncharacterized protein</fullName>
    </submittedName>
</protein>
<sequence length="115" mass="12383">MLGSNKLEESMLGDTLSLFRGTDPADLSATQGVMLIDGWLQALDGDPNIDRIKDQLNELRTVLQSAQPDEQHLRTLLTSLADTAQEVAEGQTAEGTWTGGLESLSKILRNLGTSS</sequence>
<dbReference type="EMBL" id="CP010429">
    <property type="protein sequence ID" value="AKD57652.1"/>
    <property type="molecule type" value="Genomic_DNA"/>
</dbReference>